<evidence type="ECO:0000313" key="2">
    <source>
        <dbReference type="Proteomes" id="UP001152531"/>
    </source>
</evidence>
<gene>
    <name evidence="1" type="ORF">CLIB1444_12S02256</name>
</gene>
<protein>
    <submittedName>
        <fullName evidence="1">Small nuclear ribonucleoprotein Sm D2</fullName>
    </submittedName>
</protein>
<comment type="caution">
    <text evidence="1">The sequence shown here is derived from an EMBL/GenBank/DDBJ whole genome shotgun (WGS) entry which is preliminary data.</text>
</comment>
<keyword evidence="2" id="KW-1185">Reference proteome</keyword>
<sequence>MAEVNMDVSEGAKNDPFTIMSESVRDKTKIVISCRNNHKLVGSLKAYDHHCNMILEEVKDIWSEPIKNGKGEVVDTNARERYIHKMFLRGDTVVVVMKL</sequence>
<evidence type="ECO:0000313" key="1">
    <source>
        <dbReference type="EMBL" id="CAH6723011.1"/>
    </source>
</evidence>
<keyword evidence="1" id="KW-0687">Ribonucleoprotein</keyword>
<name>A0ACA9YEL8_9ASCO</name>
<dbReference type="Proteomes" id="UP001152531">
    <property type="component" value="Unassembled WGS sequence"/>
</dbReference>
<organism evidence="1 2">
    <name type="scientific">[Candida] jaroonii</name>
    <dbReference type="NCBI Taxonomy" id="467808"/>
    <lineage>
        <taxon>Eukaryota</taxon>
        <taxon>Fungi</taxon>
        <taxon>Dikarya</taxon>
        <taxon>Ascomycota</taxon>
        <taxon>Saccharomycotina</taxon>
        <taxon>Pichiomycetes</taxon>
        <taxon>Debaryomycetaceae</taxon>
        <taxon>Yamadazyma</taxon>
    </lineage>
</organism>
<dbReference type="EMBL" id="CALSDN010000012">
    <property type="protein sequence ID" value="CAH6723011.1"/>
    <property type="molecule type" value="Genomic_DNA"/>
</dbReference>
<proteinExistence type="predicted"/>
<reference evidence="1" key="1">
    <citation type="submission" date="2022-06" db="EMBL/GenBank/DDBJ databases">
        <authorList>
            <person name="Legras J.-L."/>
            <person name="Devillers H."/>
            <person name="Grondin C."/>
        </authorList>
    </citation>
    <scope>NUCLEOTIDE SEQUENCE</scope>
    <source>
        <strain evidence="1">CLIB 1444</strain>
    </source>
</reference>
<accession>A0ACA9YEL8</accession>